<evidence type="ECO:0000256" key="6">
    <source>
        <dbReference type="ARBA" id="ARBA00023306"/>
    </source>
</evidence>
<dbReference type="EMBL" id="GBHO01019425">
    <property type="protein sequence ID" value="JAG24179.1"/>
    <property type="molecule type" value="Transcribed_RNA"/>
</dbReference>
<dbReference type="InterPro" id="IPR000387">
    <property type="entry name" value="Tyr_Pase_dom"/>
</dbReference>
<dbReference type="PROSITE" id="PS00383">
    <property type="entry name" value="TYR_PHOSPHATASE_1"/>
    <property type="match status" value="1"/>
</dbReference>
<dbReference type="InterPro" id="IPR000340">
    <property type="entry name" value="Dual-sp_phosphatase_cat-dom"/>
</dbReference>
<evidence type="ECO:0000313" key="10">
    <source>
        <dbReference type="EMBL" id="JAG24179.1"/>
    </source>
</evidence>
<dbReference type="Pfam" id="PF00782">
    <property type="entry name" value="DSPc"/>
    <property type="match status" value="1"/>
</dbReference>
<dbReference type="Pfam" id="PF14671">
    <property type="entry name" value="DSPn"/>
    <property type="match status" value="1"/>
</dbReference>
<keyword evidence="6" id="KW-0131">Cell cycle</keyword>
<keyword evidence="4" id="KW-0378">Hydrolase</keyword>
<comment type="similarity">
    <text evidence="1">Belongs to the protein-tyrosine phosphatase family. Non-receptor class CDC14 subfamily.</text>
</comment>
<keyword evidence="5" id="KW-0904">Protein phosphatase</keyword>
<dbReference type="PANTHER" id="PTHR23339">
    <property type="entry name" value="TYROSINE SPECIFIC PROTEIN PHOSPHATASE AND DUAL SPECIFICITY PROTEIN PHOSPHATASE"/>
    <property type="match status" value="1"/>
</dbReference>
<dbReference type="InterPro" id="IPR016130">
    <property type="entry name" value="Tyr_Pase_AS"/>
</dbReference>
<gene>
    <name evidence="10" type="primary">CDC14A_1</name>
    <name evidence="10" type="ORF">CM83_49479</name>
</gene>
<reference evidence="10" key="2">
    <citation type="submission" date="2014-07" db="EMBL/GenBank/DDBJ databases">
        <authorList>
            <person name="Hull J."/>
        </authorList>
    </citation>
    <scope>NUCLEOTIDE SEQUENCE</scope>
</reference>
<evidence type="ECO:0000256" key="1">
    <source>
        <dbReference type="ARBA" id="ARBA00007315"/>
    </source>
</evidence>
<dbReference type="GO" id="GO:0051301">
    <property type="term" value="P:cell division"/>
    <property type="evidence" value="ECO:0007669"/>
    <property type="project" value="UniProtKB-KW"/>
</dbReference>
<evidence type="ECO:0000256" key="7">
    <source>
        <dbReference type="SAM" id="MobiDB-lite"/>
    </source>
</evidence>
<feature type="domain" description="Tyrosine specific protein phosphatases" evidence="9">
    <location>
        <begin position="210"/>
        <end position="272"/>
    </location>
</feature>
<evidence type="ECO:0000313" key="11">
    <source>
        <dbReference type="EMBL" id="JAG55627.1"/>
    </source>
</evidence>
<reference evidence="11" key="3">
    <citation type="submission" date="2014-09" db="EMBL/GenBank/DDBJ databases">
        <authorList>
            <person name="Magalhaes I.L.F."/>
            <person name="Oliveira U."/>
            <person name="Santos F.R."/>
            <person name="Vidigal T.H.D.A."/>
            <person name="Brescovit A.D."/>
            <person name="Santos A.J."/>
        </authorList>
    </citation>
    <scope>NUCLEOTIDE SEQUENCE</scope>
</reference>
<dbReference type="FunFam" id="3.90.190.10:FF:000006">
    <property type="entry name" value="Dual specificity protein phosphatase CDC14B"/>
    <property type="match status" value="1"/>
</dbReference>
<reference evidence="10" key="1">
    <citation type="journal article" date="2014" name="PLoS ONE">
        <title>Transcriptome-Based Identification of ABC Transporters in the Western Tarnished Plant Bug Lygus hesperus.</title>
        <authorList>
            <person name="Hull J.J."/>
            <person name="Chaney K."/>
            <person name="Geib S.M."/>
            <person name="Fabrick J.A."/>
            <person name="Brent C.S."/>
            <person name="Walsh D."/>
            <person name="Lavine L.C."/>
        </authorList>
    </citation>
    <scope>NUCLEOTIDE SEQUENCE</scope>
</reference>
<dbReference type="InterPro" id="IPR029260">
    <property type="entry name" value="DSPn"/>
</dbReference>
<dbReference type="InterPro" id="IPR020422">
    <property type="entry name" value="TYR_PHOSPHATASE_DUAL_dom"/>
</dbReference>
<dbReference type="SUPFAM" id="SSF52799">
    <property type="entry name" value="(Phosphotyrosine protein) phosphatases II"/>
    <property type="match status" value="2"/>
</dbReference>
<sequence length="420" mass="48174">MDFGPLNLGKLYKFCRLLYGKLKLDAFQKKKIVYWTVLTSNKRTNAAFLIGGFAVILLAMKPRDVMAILPTSYKYPPFNDANMGGTTGIYTLRLIDCFNGINKAFYFNMVDFSDFDLTEYETYEGANPQGGGDLSWIVPEKLLAFAGPCGERNGNWPVEVYLKYFKERNVYTVIRLNKSRYDSNRFTSHGIDHYDLIFPDGSTPPDDILNDFLEIVENTEGATAVHCKAGLGRTGCLIGIYLMKQYRMTASEAIAWMRICRPGCVIGQQQTWLETKQPWAWRQGNIYRDRMNGDSEKTRQHKFAIYSIKGKSNVRVRNSTEEERKAKFAQVRDRINRRMNSQDDNEDLLRRTQGDFLVAARDAHVRKEKNAKEVIHQSTWNQPEPPSFISPYEILERCDPNPEMQSGNASNVRSGLDGKY</sequence>
<evidence type="ECO:0000256" key="3">
    <source>
        <dbReference type="ARBA" id="ARBA00022618"/>
    </source>
</evidence>
<accession>A0A0A9XW90</accession>
<evidence type="ECO:0000259" key="8">
    <source>
        <dbReference type="PROSITE" id="PS50054"/>
    </source>
</evidence>
<evidence type="ECO:0000256" key="4">
    <source>
        <dbReference type="ARBA" id="ARBA00022801"/>
    </source>
</evidence>
<dbReference type="EC" id="3.1.3.48" evidence="2"/>
<dbReference type="PROSITE" id="PS50056">
    <property type="entry name" value="TYR_PHOSPHATASE_2"/>
    <property type="match status" value="1"/>
</dbReference>
<protein>
    <recommendedName>
        <fullName evidence="2">protein-tyrosine-phosphatase</fullName>
        <ecNumber evidence="2">3.1.3.48</ecNumber>
    </recommendedName>
</protein>
<dbReference type="InterPro" id="IPR029021">
    <property type="entry name" value="Prot-tyrosine_phosphatase-like"/>
</dbReference>
<evidence type="ECO:0000256" key="5">
    <source>
        <dbReference type="ARBA" id="ARBA00022912"/>
    </source>
</evidence>
<evidence type="ECO:0000259" key="9">
    <source>
        <dbReference type="PROSITE" id="PS50056"/>
    </source>
</evidence>
<keyword evidence="3" id="KW-0132">Cell division</keyword>
<dbReference type="Gene3D" id="3.90.190.10">
    <property type="entry name" value="Protein tyrosine phosphatase superfamily"/>
    <property type="match status" value="2"/>
</dbReference>
<dbReference type="CDD" id="cd14499">
    <property type="entry name" value="CDC14_C"/>
    <property type="match status" value="1"/>
</dbReference>
<evidence type="ECO:0000256" key="2">
    <source>
        <dbReference type="ARBA" id="ARBA00013064"/>
    </source>
</evidence>
<dbReference type="EMBL" id="GBRD01010197">
    <property type="protein sequence ID" value="JAG55627.1"/>
    <property type="molecule type" value="Transcribed_RNA"/>
</dbReference>
<dbReference type="AlphaFoldDB" id="A0A0A9XW90"/>
<dbReference type="GO" id="GO:0004725">
    <property type="term" value="F:protein tyrosine phosphatase activity"/>
    <property type="evidence" value="ECO:0007669"/>
    <property type="project" value="UniProtKB-EC"/>
</dbReference>
<dbReference type="CDD" id="cd17657">
    <property type="entry name" value="CDC14_N"/>
    <property type="match status" value="1"/>
</dbReference>
<feature type="region of interest" description="Disordered" evidence="7">
    <location>
        <begin position="398"/>
        <end position="420"/>
    </location>
</feature>
<organism evidence="10">
    <name type="scientific">Lygus hesperus</name>
    <name type="common">Western plant bug</name>
    <dbReference type="NCBI Taxonomy" id="30085"/>
    <lineage>
        <taxon>Eukaryota</taxon>
        <taxon>Metazoa</taxon>
        <taxon>Ecdysozoa</taxon>
        <taxon>Arthropoda</taxon>
        <taxon>Hexapoda</taxon>
        <taxon>Insecta</taxon>
        <taxon>Pterygota</taxon>
        <taxon>Neoptera</taxon>
        <taxon>Paraneoptera</taxon>
        <taxon>Hemiptera</taxon>
        <taxon>Heteroptera</taxon>
        <taxon>Panheteroptera</taxon>
        <taxon>Cimicomorpha</taxon>
        <taxon>Miridae</taxon>
        <taxon>Mirini</taxon>
        <taxon>Lygus</taxon>
    </lineage>
</organism>
<name>A0A0A9XW90_LYGHE</name>
<dbReference type="PROSITE" id="PS50054">
    <property type="entry name" value="TYR_PHOSPHATASE_DUAL"/>
    <property type="match status" value="1"/>
</dbReference>
<dbReference type="InterPro" id="IPR050561">
    <property type="entry name" value="PTP"/>
</dbReference>
<dbReference type="SMART" id="SM00195">
    <property type="entry name" value="DSPc"/>
    <property type="match status" value="1"/>
</dbReference>
<feature type="compositionally biased region" description="Polar residues" evidence="7">
    <location>
        <begin position="403"/>
        <end position="413"/>
    </location>
</feature>
<proteinExistence type="inferred from homology"/>
<dbReference type="InterPro" id="IPR044506">
    <property type="entry name" value="CDC14_C"/>
</dbReference>
<feature type="domain" description="Tyrosine-protein phosphatase" evidence="8">
    <location>
        <begin position="133"/>
        <end position="285"/>
    </location>
</feature>